<keyword evidence="2" id="KW-0812">Transmembrane</keyword>
<evidence type="ECO:0000256" key="1">
    <source>
        <dbReference type="SAM" id="MobiDB-lite"/>
    </source>
</evidence>
<dbReference type="Gene3D" id="2.160.20.80">
    <property type="entry name" value="E3 ubiquitin-protein ligase SopA"/>
    <property type="match status" value="1"/>
</dbReference>
<dbReference type="Proteomes" id="UP000238218">
    <property type="component" value="Unassembled WGS sequence"/>
</dbReference>
<dbReference type="PANTHER" id="PTHR14136">
    <property type="entry name" value="BTB_POZ DOMAIN-CONTAINING PROTEIN KCTD9"/>
    <property type="match status" value="1"/>
</dbReference>
<gene>
    <name evidence="3" type="ORF">C7B81_06680</name>
</gene>
<dbReference type="Pfam" id="PF00805">
    <property type="entry name" value="Pentapeptide"/>
    <property type="match status" value="1"/>
</dbReference>
<reference evidence="3 4" key="2">
    <citation type="submission" date="2018-03" db="EMBL/GenBank/DDBJ databases">
        <title>The ancient ancestry and fast evolution of plastids.</title>
        <authorList>
            <person name="Moore K.R."/>
            <person name="Magnabosco C."/>
            <person name="Momper L."/>
            <person name="Gold D.A."/>
            <person name="Bosak T."/>
            <person name="Fournier G.P."/>
        </authorList>
    </citation>
    <scope>NUCLEOTIDE SEQUENCE [LARGE SCALE GENOMIC DNA]</scope>
    <source>
        <strain evidence="3 4">CCALA 015</strain>
    </source>
</reference>
<keyword evidence="4" id="KW-1185">Reference proteome</keyword>
<keyword evidence="2" id="KW-1133">Transmembrane helix</keyword>
<dbReference type="EMBL" id="PVWP01000004">
    <property type="protein sequence ID" value="PSB37794.1"/>
    <property type="molecule type" value="Genomic_DNA"/>
</dbReference>
<comment type="caution">
    <text evidence="3">The sequence shown here is derived from an EMBL/GenBank/DDBJ whole genome shotgun (WGS) entry which is preliminary data.</text>
</comment>
<reference evidence="3 4" key="1">
    <citation type="submission" date="2018-02" db="EMBL/GenBank/DDBJ databases">
        <authorList>
            <person name="Moore K."/>
            <person name="Momper L."/>
        </authorList>
    </citation>
    <scope>NUCLEOTIDE SEQUENCE [LARGE SCALE GENOMIC DNA]</scope>
    <source>
        <strain evidence="3 4">CCALA 015</strain>
    </source>
</reference>
<evidence type="ECO:0000256" key="2">
    <source>
        <dbReference type="SAM" id="Phobius"/>
    </source>
</evidence>
<dbReference type="SUPFAM" id="SSF141571">
    <property type="entry name" value="Pentapeptide repeat-like"/>
    <property type="match status" value="1"/>
</dbReference>
<dbReference type="PANTHER" id="PTHR14136:SF17">
    <property type="entry name" value="BTB_POZ DOMAIN-CONTAINING PROTEIN KCTD9"/>
    <property type="match status" value="1"/>
</dbReference>
<dbReference type="InterPro" id="IPR051082">
    <property type="entry name" value="Pentapeptide-BTB/POZ_domain"/>
</dbReference>
<protein>
    <submittedName>
        <fullName evidence="3">Pentapeptide repeat-containing protein</fullName>
    </submittedName>
</protein>
<accession>A0ABX5F7Y0</accession>
<evidence type="ECO:0000313" key="3">
    <source>
        <dbReference type="EMBL" id="PSB37794.1"/>
    </source>
</evidence>
<feature type="transmembrane region" description="Helical" evidence="2">
    <location>
        <begin position="66"/>
        <end position="91"/>
    </location>
</feature>
<name>A0ABX5F7Y0_9CHRO</name>
<keyword evidence="2" id="KW-0472">Membrane</keyword>
<proteinExistence type="predicted"/>
<organism evidence="3 4">
    <name type="scientific">Aphanothece cf. minutissima CCALA 015</name>
    <dbReference type="NCBI Taxonomy" id="2107695"/>
    <lineage>
        <taxon>Bacteria</taxon>
        <taxon>Bacillati</taxon>
        <taxon>Cyanobacteriota</taxon>
        <taxon>Cyanophyceae</taxon>
        <taxon>Oscillatoriophycideae</taxon>
        <taxon>Chroococcales</taxon>
        <taxon>Aphanothecaceae</taxon>
        <taxon>Aphanothece</taxon>
    </lineage>
</organism>
<sequence length="247" mass="26931">MRSPSPSSTWYARQKRRRASPFFRLLDRSFGFRVLVAAVLSFGLLALVNRFENCHAQAGQADCLTSNVLEIISIGTVESFSIVTAAIFYLLEAGQRKEKEHHEMFELLLTQGQAGASNSLGRLRALEMFSADGIWQDGFDLEGSDLEGLRIPFSRWRGANFCNTVLRNADCQGADLAQSDFRRSDLSGANLRGADLRGANFTGAILHQADLRGALVEGAQFRGAQLSRTLSDGPLPGLEDGSETDAG</sequence>
<feature type="region of interest" description="Disordered" evidence="1">
    <location>
        <begin position="228"/>
        <end position="247"/>
    </location>
</feature>
<dbReference type="RefSeq" id="WP_106220515.1">
    <property type="nucleotide sequence ID" value="NZ_PVWP01000004.1"/>
</dbReference>
<evidence type="ECO:0000313" key="4">
    <source>
        <dbReference type="Proteomes" id="UP000238218"/>
    </source>
</evidence>
<dbReference type="InterPro" id="IPR001646">
    <property type="entry name" value="5peptide_repeat"/>
</dbReference>